<proteinExistence type="predicted"/>
<dbReference type="InterPro" id="IPR029066">
    <property type="entry name" value="PLP-binding_barrel"/>
</dbReference>
<feature type="domain" description="Orn/DAP/Arg decarboxylase 2 N-terminal" evidence="1">
    <location>
        <begin position="26"/>
        <end position="61"/>
    </location>
</feature>
<name>A0A8C8S3Y1_9SAUR</name>
<keyword evidence="3" id="KW-1185">Reference proteome</keyword>
<dbReference type="GO" id="GO:0033387">
    <property type="term" value="P:putrescine biosynthetic process from arginine, via ornithine"/>
    <property type="evidence" value="ECO:0007669"/>
    <property type="project" value="TreeGrafter"/>
</dbReference>
<dbReference type="PANTHER" id="PTHR11482:SF4">
    <property type="entry name" value="ANTIZYME INHIBITOR 2"/>
    <property type="match status" value="1"/>
</dbReference>
<dbReference type="InterPro" id="IPR009006">
    <property type="entry name" value="Ala_racemase/Decarboxylase_C"/>
</dbReference>
<organism evidence="2 3">
    <name type="scientific">Pelusios castaneus</name>
    <name type="common">West African mud turtle</name>
    <dbReference type="NCBI Taxonomy" id="367368"/>
    <lineage>
        <taxon>Eukaryota</taxon>
        <taxon>Metazoa</taxon>
        <taxon>Chordata</taxon>
        <taxon>Craniata</taxon>
        <taxon>Vertebrata</taxon>
        <taxon>Euteleostomi</taxon>
        <taxon>Archelosauria</taxon>
        <taxon>Testudinata</taxon>
        <taxon>Testudines</taxon>
        <taxon>Pleurodira</taxon>
        <taxon>Pelomedusidae</taxon>
        <taxon>Pelusios</taxon>
    </lineage>
</organism>
<protein>
    <recommendedName>
        <fullName evidence="1">Orn/DAP/Arg decarboxylase 2 N-terminal domain-containing protein</fullName>
    </recommendedName>
</protein>
<dbReference type="AlphaFoldDB" id="A0A8C8S3Y1"/>
<dbReference type="Proteomes" id="UP000694393">
    <property type="component" value="Unplaced"/>
</dbReference>
<dbReference type="GO" id="GO:0005737">
    <property type="term" value="C:cytoplasm"/>
    <property type="evidence" value="ECO:0007669"/>
    <property type="project" value="TreeGrafter"/>
</dbReference>
<accession>A0A8C8S3Y1</accession>
<evidence type="ECO:0000313" key="2">
    <source>
        <dbReference type="Ensembl" id="ENSPCEP00000015610.1"/>
    </source>
</evidence>
<dbReference type="InterPro" id="IPR002433">
    <property type="entry name" value="Orn_de-COase"/>
</dbReference>
<reference evidence="2" key="2">
    <citation type="submission" date="2025-09" db="UniProtKB">
        <authorList>
            <consortium name="Ensembl"/>
        </authorList>
    </citation>
    <scope>IDENTIFICATION</scope>
</reference>
<dbReference type="Gene3D" id="2.40.37.10">
    <property type="entry name" value="Lyase, Ornithine Decarboxylase, Chain A, domain 1"/>
    <property type="match status" value="1"/>
</dbReference>
<reference evidence="2" key="1">
    <citation type="submission" date="2025-08" db="UniProtKB">
        <authorList>
            <consortium name="Ensembl"/>
        </authorList>
    </citation>
    <scope>IDENTIFICATION</scope>
</reference>
<dbReference type="Pfam" id="PF02784">
    <property type="entry name" value="Orn_Arg_deC_N"/>
    <property type="match status" value="1"/>
</dbReference>
<dbReference type="Gene3D" id="3.20.20.10">
    <property type="entry name" value="Alanine racemase"/>
    <property type="match status" value="1"/>
</dbReference>
<dbReference type="SUPFAM" id="SSF50621">
    <property type="entry name" value="Alanine racemase C-terminal domain-like"/>
    <property type="match status" value="1"/>
</dbReference>
<dbReference type="InterPro" id="IPR022644">
    <property type="entry name" value="De-COase2_N"/>
</dbReference>
<dbReference type="GO" id="GO:0003824">
    <property type="term" value="F:catalytic activity"/>
    <property type="evidence" value="ECO:0007669"/>
    <property type="project" value="InterPro"/>
</dbReference>
<sequence>SSNGRNFRQSKMCNDQLQLVCGFLFPLSTDQIAAVINSALDLYFPEGCGVEIIAEPGRYYITSIFTLTVNVIDKEEIPLDRPGSDGSYKKSILYYLNDGISGSFSYMAVLGQLSNTTQKGAKVPVSLPMSLLSWVWGKQ</sequence>
<evidence type="ECO:0000259" key="1">
    <source>
        <dbReference type="Pfam" id="PF02784"/>
    </source>
</evidence>
<dbReference type="Ensembl" id="ENSPCET00000016165.1">
    <property type="protein sequence ID" value="ENSPCEP00000015610.1"/>
    <property type="gene ID" value="ENSPCEG00000012306.1"/>
</dbReference>
<evidence type="ECO:0000313" key="3">
    <source>
        <dbReference type="Proteomes" id="UP000694393"/>
    </source>
</evidence>
<dbReference type="PANTHER" id="PTHR11482">
    <property type="entry name" value="ARGININE/DIAMINOPIMELATE/ORNITHINE DECARBOXYLASE"/>
    <property type="match status" value="1"/>
</dbReference>